<dbReference type="GO" id="GO:0008381">
    <property type="term" value="F:mechanosensitive monoatomic ion channel activity"/>
    <property type="evidence" value="ECO:0007669"/>
    <property type="project" value="UniProtKB-UniRule"/>
</dbReference>
<sequence>MKKFFNEFKKFAVKGNAIDLAVGVVIGAAFGKITSSLVSDIITPLLSPMLGKVDFAGLNFNFFGATVNYGLFIDALIEFIIIALAIFIVIKQINRLKDKEEKAIPATKNCQFCHSSIHLEAIKCPNCTSNLAESKQS</sequence>
<dbReference type="Gene3D" id="1.10.1200.120">
    <property type="entry name" value="Large-conductance mechanosensitive channel, MscL, domain 1"/>
    <property type="match status" value="1"/>
</dbReference>
<keyword evidence="4 9" id="KW-0812">Transmembrane</keyword>
<dbReference type="Pfam" id="PF01741">
    <property type="entry name" value="MscL"/>
    <property type="match status" value="1"/>
</dbReference>
<evidence type="ECO:0000256" key="2">
    <source>
        <dbReference type="ARBA" id="ARBA00022448"/>
    </source>
</evidence>
<keyword evidence="3 9" id="KW-1003">Cell membrane</keyword>
<evidence type="ECO:0000256" key="9">
    <source>
        <dbReference type="HAMAP-Rule" id="MF_00115"/>
    </source>
</evidence>
<organism evidence="10 11">
    <name type="scientific">Candidatus Harrisonbacteria bacterium CG10_big_fil_rev_8_21_14_0_10_44_23</name>
    <dbReference type="NCBI Taxonomy" id="1974585"/>
    <lineage>
        <taxon>Bacteria</taxon>
        <taxon>Candidatus Harrisoniibacteriota</taxon>
    </lineage>
</organism>
<keyword evidence="6 9" id="KW-0406">Ion transport</keyword>
<reference evidence="11" key="1">
    <citation type="submission" date="2017-09" db="EMBL/GenBank/DDBJ databases">
        <title>Depth-based differentiation of microbial function through sediment-hosted aquifers and enrichment of novel symbionts in the deep terrestrial subsurface.</title>
        <authorList>
            <person name="Probst A.J."/>
            <person name="Ladd B."/>
            <person name="Jarett J.K."/>
            <person name="Geller-Mcgrath D.E."/>
            <person name="Sieber C.M.K."/>
            <person name="Emerson J.B."/>
            <person name="Anantharaman K."/>
            <person name="Thomas B.C."/>
            <person name="Malmstrom R."/>
            <person name="Stieglmeier M."/>
            <person name="Klingl A."/>
            <person name="Woyke T."/>
            <person name="Ryan C.M."/>
            <person name="Banfield J.F."/>
        </authorList>
    </citation>
    <scope>NUCLEOTIDE SEQUENCE [LARGE SCALE GENOMIC DNA]</scope>
</reference>
<protein>
    <recommendedName>
        <fullName evidence="9">Large-conductance mechanosensitive channel</fullName>
    </recommendedName>
</protein>
<feature type="transmembrane region" description="Helical" evidence="9">
    <location>
        <begin position="66"/>
        <end position="90"/>
    </location>
</feature>
<comment type="similarity">
    <text evidence="9">Belongs to the MscL family.</text>
</comment>
<evidence type="ECO:0000313" key="10">
    <source>
        <dbReference type="EMBL" id="PIR88346.1"/>
    </source>
</evidence>
<dbReference type="InterPro" id="IPR001185">
    <property type="entry name" value="MS_channel"/>
</dbReference>
<dbReference type="InterPro" id="IPR037673">
    <property type="entry name" value="MSC/AndL"/>
</dbReference>
<evidence type="ECO:0000256" key="6">
    <source>
        <dbReference type="ARBA" id="ARBA00023065"/>
    </source>
</evidence>
<evidence type="ECO:0000313" key="11">
    <source>
        <dbReference type="Proteomes" id="UP000229615"/>
    </source>
</evidence>
<dbReference type="EMBL" id="PFBB01000031">
    <property type="protein sequence ID" value="PIR88346.1"/>
    <property type="molecule type" value="Genomic_DNA"/>
</dbReference>
<keyword evidence="7 9" id="KW-0472">Membrane</keyword>
<dbReference type="PANTHER" id="PTHR30266">
    <property type="entry name" value="MECHANOSENSITIVE CHANNEL MSCL"/>
    <property type="match status" value="1"/>
</dbReference>
<dbReference type="SUPFAM" id="SSF81330">
    <property type="entry name" value="Gated mechanosensitive channel"/>
    <property type="match status" value="1"/>
</dbReference>
<dbReference type="NCBIfam" id="TIGR00220">
    <property type="entry name" value="mscL"/>
    <property type="match status" value="1"/>
</dbReference>
<keyword evidence="8 9" id="KW-0407">Ion channel</keyword>
<evidence type="ECO:0000256" key="7">
    <source>
        <dbReference type="ARBA" id="ARBA00023136"/>
    </source>
</evidence>
<feature type="transmembrane region" description="Helical" evidence="9">
    <location>
        <begin position="20"/>
        <end position="46"/>
    </location>
</feature>
<dbReference type="PANTHER" id="PTHR30266:SF2">
    <property type="entry name" value="LARGE-CONDUCTANCE MECHANOSENSITIVE CHANNEL"/>
    <property type="match status" value="1"/>
</dbReference>
<comment type="subcellular location">
    <subcellularLocation>
        <location evidence="9">Cell membrane</location>
        <topology evidence="9">Multi-pass membrane protein</topology>
    </subcellularLocation>
    <subcellularLocation>
        <location evidence="1">Membrane</location>
        <topology evidence="1">Multi-pass membrane protein</topology>
    </subcellularLocation>
</comment>
<dbReference type="AlphaFoldDB" id="A0A2H0URP0"/>
<evidence type="ECO:0000256" key="5">
    <source>
        <dbReference type="ARBA" id="ARBA00022989"/>
    </source>
</evidence>
<accession>A0A2H0URP0</accession>
<keyword evidence="2 9" id="KW-0813">Transport</keyword>
<dbReference type="GO" id="GO:0005886">
    <property type="term" value="C:plasma membrane"/>
    <property type="evidence" value="ECO:0007669"/>
    <property type="project" value="UniProtKB-SubCell"/>
</dbReference>
<dbReference type="PRINTS" id="PR01264">
    <property type="entry name" value="MECHCHANNEL"/>
</dbReference>
<evidence type="ECO:0000256" key="8">
    <source>
        <dbReference type="ARBA" id="ARBA00023303"/>
    </source>
</evidence>
<comment type="function">
    <text evidence="9">Channel that opens in response to stretch forces in the membrane lipid bilayer. May participate in the regulation of osmotic pressure changes within the cell.</text>
</comment>
<dbReference type="HAMAP" id="MF_00115">
    <property type="entry name" value="MscL"/>
    <property type="match status" value="1"/>
</dbReference>
<comment type="caution">
    <text evidence="10">The sequence shown here is derived from an EMBL/GenBank/DDBJ whole genome shotgun (WGS) entry which is preliminary data.</text>
</comment>
<gene>
    <name evidence="9 10" type="primary">mscL</name>
    <name evidence="10" type="ORF">COU09_02835</name>
</gene>
<keyword evidence="5 9" id="KW-1133">Transmembrane helix</keyword>
<dbReference type="InterPro" id="IPR036019">
    <property type="entry name" value="MscL_channel"/>
</dbReference>
<name>A0A2H0URP0_9BACT</name>
<dbReference type="Proteomes" id="UP000229615">
    <property type="component" value="Unassembled WGS sequence"/>
</dbReference>
<evidence type="ECO:0000256" key="4">
    <source>
        <dbReference type="ARBA" id="ARBA00022692"/>
    </source>
</evidence>
<proteinExistence type="inferred from homology"/>
<evidence type="ECO:0000256" key="3">
    <source>
        <dbReference type="ARBA" id="ARBA00022475"/>
    </source>
</evidence>
<comment type="subunit">
    <text evidence="9">Homopentamer.</text>
</comment>
<evidence type="ECO:0000256" key="1">
    <source>
        <dbReference type="ARBA" id="ARBA00004141"/>
    </source>
</evidence>